<comment type="subcellular location">
    <subcellularLocation>
        <location evidence="1">Membrane</location>
        <topology evidence="1">Multi-pass membrane protein</topology>
    </subcellularLocation>
</comment>
<evidence type="ECO:0000256" key="5">
    <source>
        <dbReference type="ARBA" id="ARBA00022840"/>
    </source>
</evidence>
<accession>L9XHV0</accession>
<evidence type="ECO:0000256" key="4">
    <source>
        <dbReference type="ARBA" id="ARBA00022741"/>
    </source>
</evidence>
<feature type="transmembrane region" description="Helical" evidence="8">
    <location>
        <begin position="89"/>
        <end position="112"/>
    </location>
</feature>
<dbReference type="InterPro" id="IPR036640">
    <property type="entry name" value="ABC1_TM_sf"/>
</dbReference>
<dbReference type="GO" id="GO:0140359">
    <property type="term" value="F:ABC-type transporter activity"/>
    <property type="evidence" value="ECO:0007669"/>
    <property type="project" value="InterPro"/>
</dbReference>
<keyword evidence="5" id="KW-0067">ATP-binding</keyword>
<keyword evidence="6 8" id="KW-1133">Transmembrane helix</keyword>
<feature type="transmembrane region" description="Helical" evidence="8">
    <location>
        <begin position="48"/>
        <end position="69"/>
    </location>
</feature>
<proteinExistence type="predicted"/>
<reference evidence="11 12" key="1">
    <citation type="journal article" date="2014" name="PLoS Genet.">
        <title>Phylogenetically driven sequencing of extremely halophilic archaea reveals strategies for static and dynamic osmo-response.</title>
        <authorList>
            <person name="Becker E.A."/>
            <person name="Seitzer P.M."/>
            <person name="Tritt A."/>
            <person name="Larsen D."/>
            <person name="Krusor M."/>
            <person name="Yao A.I."/>
            <person name="Wu D."/>
            <person name="Madern D."/>
            <person name="Eisen J.A."/>
            <person name="Darling A.E."/>
            <person name="Facciotti M.T."/>
        </authorList>
    </citation>
    <scope>NUCLEOTIDE SEQUENCE [LARGE SCALE GENOMIC DNA]</scope>
    <source>
        <strain evidence="11 12">DSM 10524</strain>
    </source>
</reference>
<dbReference type="PROSITE" id="PS50929">
    <property type="entry name" value="ABC_TM1F"/>
    <property type="match status" value="1"/>
</dbReference>
<name>L9XHV0_9EURY</name>
<dbReference type="RefSeq" id="WP_005552977.1">
    <property type="nucleotide sequence ID" value="NZ_AOIB01000005.1"/>
</dbReference>
<dbReference type="PANTHER" id="PTHR24221:SF654">
    <property type="entry name" value="ATP-BINDING CASSETTE SUB-FAMILY B MEMBER 6"/>
    <property type="match status" value="1"/>
</dbReference>
<feature type="domain" description="ABC transmembrane type-1" evidence="10">
    <location>
        <begin position="38"/>
        <end position="343"/>
    </location>
</feature>
<dbReference type="SUPFAM" id="SSF52540">
    <property type="entry name" value="P-loop containing nucleoside triphosphate hydrolases"/>
    <property type="match status" value="1"/>
</dbReference>
<dbReference type="InterPro" id="IPR003439">
    <property type="entry name" value="ABC_transporter-like_ATP-bd"/>
</dbReference>
<dbReference type="STRING" id="1227497.C491_00637"/>
<dbReference type="InterPro" id="IPR017871">
    <property type="entry name" value="ABC_transporter-like_CS"/>
</dbReference>
<evidence type="ECO:0000256" key="3">
    <source>
        <dbReference type="ARBA" id="ARBA00022692"/>
    </source>
</evidence>
<gene>
    <name evidence="11" type="ORF">C491_00637</name>
</gene>
<dbReference type="FunFam" id="3.40.50.300:FF:000287">
    <property type="entry name" value="Multidrug ABC transporter ATP-binding protein"/>
    <property type="match status" value="1"/>
</dbReference>
<keyword evidence="2" id="KW-0813">Transport</keyword>
<dbReference type="SUPFAM" id="SSF90123">
    <property type="entry name" value="ABC transporter transmembrane region"/>
    <property type="match status" value="1"/>
</dbReference>
<dbReference type="InterPro" id="IPR039421">
    <property type="entry name" value="Type_1_exporter"/>
</dbReference>
<organism evidence="11 12">
    <name type="scientific">Natronococcus amylolyticus DSM 10524</name>
    <dbReference type="NCBI Taxonomy" id="1227497"/>
    <lineage>
        <taxon>Archaea</taxon>
        <taxon>Methanobacteriati</taxon>
        <taxon>Methanobacteriota</taxon>
        <taxon>Stenosarchaea group</taxon>
        <taxon>Halobacteria</taxon>
        <taxon>Halobacteriales</taxon>
        <taxon>Natrialbaceae</taxon>
        <taxon>Natronococcus</taxon>
    </lineage>
</organism>
<dbReference type="OrthoDB" id="121502at2157"/>
<protein>
    <submittedName>
        <fullName evidence="11">Xenobiotic-transporting ATPase</fullName>
    </submittedName>
</protein>
<dbReference type="AlphaFoldDB" id="L9XHV0"/>
<dbReference type="InterPro" id="IPR003593">
    <property type="entry name" value="AAA+_ATPase"/>
</dbReference>
<evidence type="ECO:0000256" key="1">
    <source>
        <dbReference type="ARBA" id="ARBA00004141"/>
    </source>
</evidence>
<dbReference type="SMART" id="SM00382">
    <property type="entry name" value="AAA"/>
    <property type="match status" value="1"/>
</dbReference>
<feature type="domain" description="ABC transporter" evidence="9">
    <location>
        <begin position="377"/>
        <end position="625"/>
    </location>
</feature>
<evidence type="ECO:0000259" key="10">
    <source>
        <dbReference type="PROSITE" id="PS50929"/>
    </source>
</evidence>
<evidence type="ECO:0000256" key="2">
    <source>
        <dbReference type="ARBA" id="ARBA00022448"/>
    </source>
</evidence>
<dbReference type="Gene3D" id="1.20.1560.10">
    <property type="entry name" value="ABC transporter type 1, transmembrane domain"/>
    <property type="match status" value="1"/>
</dbReference>
<evidence type="ECO:0000259" key="9">
    <source>
        <dbReference type="PROSITE" id="PS50893"/>
    </source>
</evidence>
<dbReference type="Pfam" id="PF00664">
    <property type="entry name" value="ABC_membrane"/>
    <property type="match status" value="1"/>
</dbReference>
<evidence type="ECO:0000256" key="7">
    <source>
        <dbReference type="ARBA" id="ARBA00023136"/>
    </source>
</evidence>
<evidence type="ECO:0000256" key="8">
    <source>
        <dbReference type="SAM" id="Phobius"/>
    </source>
</evidence>
<dbReference type="GO" id="GO:0016887">
    <property type="term" value="F:ATP hydrolysis activity"/>
    <property type="evidence" value="ECO:0007669"/>
    <property type="project" value="InterPro"/>
</dbReference>
<dbReference type="Proteomes" id="UP000011688">
    <property type="component" value="Unassembled WGS sequence"/>
</dbReference>
<dbReference type="EMBL" id="AOIB01000005">
    <property type="protein sequence ID" value="ELY61319.1"/>
    <property type="molecule type" value="Genomic_DNA"/>
</dbReference>
<sequence length="642" mass="70658">MSTHDDETPFDAYREAVDRPLSRLFREYAPGRLGWFSAGMFANFVARMASLVPPLILGVAIDAIFLDAGPFELPIVPDAWLPTESAEQFWFTVVAIAGSFLVVAVFTWIYGVTANLFAHDVMHAVRVESFEKMQRLDTAFFDEKQTGEVMAVLNNDTQNLERFLDDALMNSARLLVMVGGIAAVLFYLNWQLAFVTLFAIPAMVAFTIWFMRAAEPRYVSQRSAVGRLNTRLENAISGMGLTKATSSEAHEVDRVRRSSRNFFDRTMAVLKLSYVYRPGMELLAGIAFAGTFLVGGLWLTTGTAPGPLTGTLSVGDFVVFLFLTQRIVDPLAEVSNIVDQYENAKASSERVFGLMDIPVHVADPEEPVALEPVKGRVAYDDVSFSYADTEHADADGDSDAAFEEPVLEDVSFEAEPGQTVAFVGPTGAGKSTLLKLLLRLYDVQEGSVRIDGHDVRDVALADLRSAVGYVSQDTFLFDGTIAENVRYGHFEASDDAVRDAARAAQAHEFIAELPEGYETRVGERGIKLSGGQRQRIALARAVLADPEVLILDEATSAVDTKTELEIQRSIDRLTEDRTTLAIAHRLSTIKDADLILVLEDGWVVERGAHEELLERDGTYARLWAAQAGDRERAAEALLESDD</sequence>
<dbReference type="PATRIC" id="fig|1227497.3.peg.132"/>
<dbReference type="Gene3D" id="3.40.50.300">
    <property type="entry name" value="P-loop containing nucleotide triphosphate hydrolases"/>
    <property type="match status" value="1"/>
</dbReference>
<comment type="caution">
    <text evidence="11">The sequence shown here is derived from an EMBL/GenBank/DDBJ whole genome shotgun (WGS) entry which is preliminary data.</text>
</comment>
<feature type="transmembrane region" description="Helical" evidence="8">
    <location>
        <begin position="194"/>
        <end position="214"/>
    </location>
</feature>
<feature type="transmembrane region" description="Helical" evidence="8">
    <location>
        <begin position="172"/>
        <end position="188"/>
    </location>
</feature>
<dbReference type="GO" id="GO:0005524">
    <property type="term" value="F:ATP binding"/>
    <property type="evidence" value="ECO:0007669"/>
    <property type="project" value="UniProtKB-KW"/>
</dbReference>
<evidence type="ECO:0000313" key="11">
    <source>
        <dbReference type="EMBL" id="ELY61319.1"/>
    </source>
</evidence>
<dbReference type="GO" id="GO:0016020">
    <property type="term" value="C:membrane"/>
    <property type="evidence" value="ECO:0007669"/>
    <property type="project" value="UniProtKB-SubCell"/>
</dbReference>
<dbReference type="Pfam" id="PF00005">
    <property type="entry name" value="ABC_tran"/>
    <property type="match status" value="1"/>
</dbReference>
<dbReference type="PANTHER" id="PTHR24221">
    <property type="entry name" value="ATP-BINDING CASSETTE SUB-FAMILY B"/>
    <property type="match status" value="1"/>
</dbReference>
<dbReference type="InterPro" id="IPR027417">
    <property type="entry name" value="P-loop_NTPase"/>
</dbReference>
<keyword evidence="3 8" id="KW-0812">Transmembrane</keyword>
<dbReference type="PROSITE" id="PS00211">
    <property type="entry name" value="ABC_TRANSPORTER_1"/>
    <property type="match status" value="1"/>
</dbReference>
<dbReference type="eggNOG" id="arCOG02841">
    <property type="taxonomic scope" value="Archaea"/>
</dbReference>
<keyword evidence="12" id="KW-1185">Reference proteome</keyword>
<dbReference type="CDD" id="cd18565">
    <property type="entry name" value="ABC_6TM_exporter_like"/>
    <property type="match status" value="1"/>
</dbReference>
<evidence type="ECO:0000313" key="12">
    <source>
        <dbReference type="Proteomes" id="UP000011688"/>
    </source>
</evidence>
<feature type="transmembrane region" description="Helical" evidence="8">
    <location>
        <begin position="282"/>
        <end position="300"/>
    </location>
</feature>
<evidence type="ECO:0000256" key="6">
    <source>
        <dbReference type="ARBA" id="ARBA00022989"/>
    </source>
</evidence>
<dbReference type="PROSITE" id="PS50893">
    <property type="entry name" value="ABC_TRANSPORTER_2"/>
    <property type="match status" value="1"/>
</dbReference>
<keyword evidence="7 8" id="KW-0472">Membrane</keyword>
<dbReference type="InterPro" id="IPR011527">
    <property type="entry name" value="ABC1_TM_dom"/>
</dbReference>
<keyword evidence="4" id="KW-0547">Nucleotide-binding</keyword>